<proteinExistence type="predicted"/>
<name>A0A3B0ZAT0_9ZZZZ</name>
<feature type="non-terminal residue" evidence="1">
    <location>
        <position position="24"/>
    </location>
</feature>
<gene>
    <name evidence="1" type="ORF">MNBD_GAMMA18-1229</name>
</gene>
<evidence type="ECO:0000313" key="1">
    <source>
        <dbReference type="EMBL" id="VAW84587.1"/>
    </source>
</evidence>
<protein>
    <submittedName>
        <fullName evidence="1">Uncharacterized protein</fullName>
    </submittedName>
</protein>
<sequence>MIFSSLDLAPGIQQALDACGYNQM</sequence>
<dbReference type="AlphaFoldDB" id="A0A3B0ZAT0"/>
<accession>A0A3B0ZAT0</accession>
<dbReference type="EMBL" id="UOFP01000057">
    <property type="protein sequence ID" value="VAW84587.1"/>
    <property type="molecule type" value="Genomic_DNA"/>
</dbReference>
<organism evidence="1">
    <name type="scientific">hydrothermal vent metagenome</name>
    <dbReference type="NCBI Taxonomy" id="652676"/>
    <lineage>
        <taxon>unclassified sequences</taxon>
        <taxon>metagenomes</taxon>
        <taxon>ecological metagenomes</taxon>
    </lineage>
</organism>
<reference evidence="1" key="1">
    <citation type="submission" date="2018-06" db="EMBL/GenBank/DDBJ databases">
        <authorList>
            <person name="Zhirakovskaya E."/>
        </authorList>
    </citation>
    <scope>NUCLEOTIDE SEQUENCE</scope>
</reference>